<dbReference type="EMBL" id="LT906555">
    <property type="protein sequence ID" value="SNW62318.1"/>
    <property type="molecule type" value="Genomic_DNA"/>
</dbReference>
<protein>
    <submittedName>
        <fullName evidence="2">Chromosome condensation regulator RCC1 with F-box domain</fullName>
    </submittedName>
</protein>
<dbReference type="GO" id="GO:0016020">
    <property type="term" value="C:membrane"/>
    <property type="evidence" value="ECO:0007669"/>
    <property type="project" value="TreeGrafter"/>
</dbReference>
<dbReference type="InterPro" id="IPR000408">
    <property type="entry name" value="Reg_chr_condens"/>
</dbReference>
<evidence type="ECO:0000313" key="3">
    <source>
        <dbReference type="Proteomes" id="UP000236316"/>
    </source>
</evidence>
<dbReference type="GeneID" id="35382200"/>
<evidence type="ECO:0000259" key="1">
    <source>
        <dbReference type="PROSITE" id="PS50181"/>
    </source>
</evidence>
<dbReference type="Proteomes" id="UP000236316">
    <property type="component" value="Segment"/>
</dbReference>
<dbReference type="PROSITE" id="PS00626">
    <property type="entry name" value="RCC1_2"/>
    <property type="match status" value="1"/>
</dbReference>
<keyword evidence="3" id="KW-1185">Reference proteome</keyword>
<dbReference type="OrthoDB" id="22497at10239"/>
<name>A0A2I2L466_9VIRU</name>
<evidence type="ECO:0000313" key="2">
    <source>
        <dbReference type="EMBL" id="SNW62318.1"/>
    </source>
</evidence>
<feature type="domain" description="F-box" evidence="1">
    <location>
        <begin position="1"/>
        <end position="48"/>
    </location>
</feature>
<organism evidence="2">
    <name type="scientific">Orpheovirus IHUMI-LCC2</name>
    <dbReference type="NCBI Taxonomy" id="2023057"/>
    <lineage>
        <taxon>Viruses</taxon>
        <taxon>Varidnaviria</taxon>
        <taxon>Bamfordvirae</taxon>
        <taxon>Nucleocytoviricota</taxon>
        <taxon>Megaviricetes</taxon>
        <taxon>Pimascovirales</taxon>
        <taxon>Ocovirineae</taxon>
        <taxon>Orpheoviridae</taxon>
        <taxon>Alphaorpheovirus</taxon>
        <taxon>Alphaorpheovirus massiliense</taxon>
    </lineage>
</organism>
<dbReference type="GO" id="GO:0031267">
    <property type="term" value="F:small GTPase binding"/>
    <property type="evidence" value="ECO:0007669"/>
    <property type="project" value="TreeGrafter"/>
</dbReference>
<dbReference type="KEGG" id="vg:35382200"/>
<gene>
    <name evidence="2" type="ORF">ORPV_414</name>
</gene>
<dbReference type="InterPro" id="IPR028641">
    <property type="entry name" value="RCC2"/>
</dbReference>
<dbReference type="Pfam" id="PF00415">
    <property type="entry name" value="RCC1"/>
    <property type="match status" value="1"/>
</dbReference>
<dbReference type="Pfam" id="PF13540">
    <property type="entry name" value="RCC1_2"/>
    <property type="match status" value="2"/>
</dbReference>
<dbReference type="PROSITE" id="PS50181">
    <property type="entry name" value="FBOX"/>
    <property type="match status" value="1"/>
</dbReference>
<accession>A0A2I2L466</accession>
<dbReference type="InterPro" id="IPR009091">
    <property type="entry name" value="RCC1/BLIP-II"/>
</dbReference>
<dbReference type="PRINTS" id="PR00633">
    <property type="entry name" value="RCCNDNSATION"/>
</dbReference>
<dbReference type="PANTHER" id="PTHR46207">
    <property type="entry name" value="PROTEIN RCC2"/>
    <property type="match status" value="1"/>
</dbReference>
<dbReference type="PANTHER" id="PTHR46207:SF1">
    <property type="entry name" value="PROTEIN RCC2"/>
    <property type="match status" value="1"/>
</dbReference>
<proteinExistence type="predicted"/>
<sequence length="425" mass="47986">MDYIQLLPNEILECIILHMNKKEVNNIYSTSSVIYNILYNNNRWWKRKCLLDYGDRVNEYEGVDYKYLYFNWNNVTIIKTKKDYDDMSELDNLLGKHIILDGICARDISCGNNHILIIGINGYVYGYGSNSVGQLGLGDIEYVSTSTILLDNEGKRIKAKKVSCGGSYSFIIDINDNLYATGDNFDGQLGINEENKYIWKKYNSKVLDIACGNSHSLRITMKGNVEATGNNYDCALGIGNENAREVFGWVDRNFTDDISKAKKVYGGVASSAFIDIDDKLYVFGSNRDGMLGFNDSKMEDIIIRYPTYLSIPNVNKVKKVSISNDHMVVLDMEGNMYGAGNNEYGKVLPNGEKYKYTSLTLIENGVKDIAAGFEYTLYIGKNNIVFINTAYGKHIIYDLNEEKIMGRKISCGAYSSLISIIVYPK</sequence>
<dbReference type="RefSeq" id="YP_009448620.1">
    <property type="nucleotide sequence ID" value="NC_036594.1"/>
</dbReference>
<dbReference type="InterPro" id="IPR001810">
    <property type="entry name" value="F-box_dom"/>
</dbReference>
<dbReference type="PROSITE" id="PS50012">
    <property type="entry name" value="RCC1_3"/>
    <property type="match status" value="3"/>
</dbReference>
<reference evidence="2" key="1">
    <citation type="submission" date="2017-08" db="EMBL/GenBank/DDBJ databases">
        <authorList>
            <consortium name="Urmite Genomes"/>
        </authorList>
    </citation>
    <scope>NUCLEOTIDE SEQUENCE [LARGE SCALE GENOMIC DNA]</scope>
    <source>
        <strain evidence="2">IHUMI-LCC2</strain>
    </source>
</reference>
<dbReference type="InterPro" id="IPR036047">
    <property type="entry name" value="F-box-like_dom_sf"/>
</dbReference>
<dbReference type="Gene3D" id="2.130.10.30">
    <property type="entry name" value="Regulator of chromosome condensation 1/beta-lactamase-inhibitor protein II"/>
    <property type="match status" value="2"/>
</dbReference>
<dbReference type="SUPFAM" id="SSF50985">
    <property type="entry name" value="RCC1/BLIP-II"/>
    <property type="match status" value="1"/>
</dbReference>
<dbReference type="SUPFAM" id="SSF81383">
    <property type="entry name" value="F-box domain"/>
    <property type="match status" value="1"/>
</dbReference>